<name>V2YD73_MONRO</name>
<organism evidence="1 2">
    <name type="scientific">Moniliophthora roreri (strain MCA 2997)</name>
    <name type="common">Cocoa frosty pod rot fungus</name>
    <name type="synonym">Crinipellis roreri</name>
    <dbReference type="NCBI Taxonomy" id="1381753"/>
    <lineage>
        <taxon>Eukaryota</taxon>
        <taxon>Fungi</taxon>
        <taxon>Dikarya</taxon>
        <taxon>Basidiomycota</taxon>
        <taxon>Agaricomycotina</taxon>
        <taxon>Agaricomycetes</taxon>
        <taxon>Agaricomycetidae</taxon>
        <taxon>Agaricales</taxon>
        <taxon>Marasmiineae</taxon>
        <taxon>Marasmiaceae</taxon>
        <taxon>Moniliophthora</taxon>
    </lineage>
</organism>
<dbReference type="EMBL" id="AWSO01000541">
    <property type="protein sequence ID" value="ESK89619.1"/>
    <property type="molecule type" value="Genomic_DNA"/>
</dbReference>
<dbReference type="AlphaFoldDB" id="V2YD73"/>
<comment type="caution">
    <text evidence="1">The sequence shown here is derived from an EMBL/GenBank/DDBJ whole genome shotgun (WGS) entry which is preliminary data.</text>
</comment>
<evidence type="ECO:0000313" key="2">
    <source>
        <dbReference type="Proteomes" id="UP000017559"/>
    </source>
</evidence>
<dbReference type="Proteomes" id="UP000017559">
    <property type="component" value="Unassembled WGS sequence"/>
</dbReference>
<proteinExistence type="predicted"/>
<dbReference type="KEGG" id="mrr:Moror_8644"/>
<sequence>MRRVRRNMFGSVRMEGDSVDSETLGLFCGKISPGSCEMSTTKPKLNIVTSSRSSRLGGLFRSSSDSKTFSSSITDGTWGNFCPMYL</sequence>
<evidence type="ECO:0000313" key="1">
    <source>
        <dbReference type="EMBL" id="ESK89619.1"/>
    </source>
</evidence>
<gene>
    <name evidence="1" type="ORF">Moror_8644</name>
</gene>
<reference evidence="1 2" key="1">
    <citation type="journal article" date="2014" name="BMC Genomics">
        <title>Genome and secretome analysis of the hemibiotrophic fungal pathogen, Moniliophthora roreri, which causes frosty pod rot disease of cacao: mechanisms of the biotrophic and necrotrophic phases.</title>
        <authorList>
            <person name="Meinhardt L.W."/>
            <person name="Costa G.G.L."/>
            <person name="Thomazella D.P.T."/>
            <person name="Teixeira P.J.P.L."/>
            <person name="Carazzolle M.F."/>
            <person name="Schuster S.C."/>
            <person name="Carlson J.E."/>
            <person name="Guiltinan M.J."/>
            <person name="Mieczkowski P."/>
            <person name="Farmer A."/>
            <person name="Ramaraj T."/>
            <person name="Crozier J."/>
            <person name="Davis R.E."/>
            <person name="Shao J."/>
            <person name="Melnick R.L."/>
            <person name="Pereira G.A.G."/>
            <person name="Bailey B.A."/>
        </authorList>
    </citation>
    <scope>NUCLEOTIDE SEQUENCE [LARGE SCALE GENOMIC DNA]</scope>
    <source>
        <strain evidence="1 2">MCA 2997</strain>
    </source>
</reference>
<accession>V2YD73</accession>
<keyword evidence="2" id="KW-1185">Reference proteome</keyword>
<dbReference type="HOGENOM" id="CLU_2498369_0_0_1"/>
<protein>
    <submittedName>
        <fullName evidence="1">Uncharacterized protein</fullName>
    </submittedName>
</protein>